<dbReference type="PANTHER" id="PTHR42796:SF4">
    <property type="entry name" value="FUMARYLACETOACETATE HYDROLASE DOMAIN-CONTAINING PROTEIN 2A"/>
    <property type="match status" value="1"/>
</dbReference>
<proteinExistence type="inferred from homology"/>
<evidence type="ECO:0000259" key="3">
    <source>
        <dbReference type="Pfam" id="PF01557"/>
    </source>
</evidence>
<keyword evidence="2" id="KW-0479">Metal-binding</keyword>
<gene>
    <name evidence="4" type="ORF">SAMN06296052_13164</name>
</gene>
<keyword evidence="4" id="KW-0378">Hydrolase</keyword>
<sequence length="76" mass="8438">MGPYLVTKDEIEDVNNLRLWLKLNGEIMQDSNTSTFIFKIPHLVSYMSQFMALLPGGVVSTGSPAGVGYGLNRRFT</sequence>
<dbReference type="Proteomes" id="UP000198432">
    <property type="component" value="Unassembled WGS sequence"/>
</dbReference>
<evidence type="ECO:0000313" key="4">
    <source>
        <dbReference type="EMBL" id="SNT21709.1"/>
    </source>
</evidence>
<keyword evidence="5" id="KW-1185">Reference proteome</keyword>
<dbReference type="GO" id="GO:0046872">
    <property type="term" value="F:metal ion binding"/>
    <property type="evidence" value="ECO:0007669"/>
    <property type="project" value="UniProtKB-KW"/>
</dbReference>
<feature type="domain" description="Fumarylacetoacetase-like C-terminal" evidence="3">
    <location>
        <begin position="1"/>
        <end position="68"/>
    </location>
</feature>
<reference evidence="5" key="1">
    <citation type="submission" date="2017-06" db="EMBL/GenBank/DDBJ databases">
        <authorList>
            <person name="Varghese N."/>
            <person name="Submissions S."/>
        </authorList>
    </citation>
    <scope>NUCLEOTIDE SEQUENCE [LARGE SCALE GENOMIC DNA]</scope>
    <source>
        <strain evidence="5">NKM1</strain>
    </source>
</reference>
<accession>A0A239KW17</accession>
<evidence type="ECO:0000313" key="5">
    <source>
        <dbReference type="Proteomes" id="UP000198432"/>
    </source>
</evidence>
<dbReference type="GO" id="GO:0016787">
    <property type="term" value="F:hydrolase activity"/>
    <property type="evidence" value="ECO:0007669"/>
    <property type="project" value="UniProtKB-KW"/>
</dbReference>
<protein>
    <submittedName>
        <fullName evidence="4">Fumarylacetoacetate (FAA) hydrolase family protein</fullName>
    </submittedName>
</protein>
<dbReference type="GO" id="GO:0044281">
    <property type="term" value="P:small molecule metabolic process"/>
    <property type="evidence" value="ECO:0007669"/>
    <property type="project" value="UniProtKB-ARBA"/>
</dbReference>
<dbReference type="InterPro" id="IPR051121">
    <property type="entry name" value="FAH"/>
</dbReference>
<dbReference type="SUPFAM" id="SSF56529">
    <property type="entry name" value="FAH"/>
    <property type="match status" value="1"/>
</dbReference>
<dbReference type="PANTHER" id="PTHR42796">
    <property type="entry name" value="FUMARYLACETOACETATE HYDROLASE DOMAIN-CONTAINING PROTEIN 2A-RELATED"/>
    <property type="match status" value="1"/>
</dbReference>
<evidence type="ECO:0000256" key="2">
    <source>
        <dbReference type="ARBA" id="ARBA00022723"/>
    </source>
</evidence>
<dbReference type="InterPro" id="IPR011234">
    <property type="entry name" value="Fumarylacetoacetase-like_C"/>
</dbReference>
<organism evidence="4 5">
    <name type="scientific">Pontibacter ummariensis</name>
    <dbReference type="NCBI Taxonomy" id="1610492"/>
    <lineage>
        <taxon>Bacteria</taxon>
        <taxon>Pseudomonadati</taxon>
        <taxon>Bacteroidota</taxon>
        <taxon>Cytophagia</taxon>
        <taxon>Cytophagales</taxon>
        <taxon>Hymenobacteraceae</taxon>
        <taxon>Pontibacter</taxon>
    </lineage>
</organism>
<dbReference type="Gene3D" id="3.90.850.10">
    <property type="entry name" value="Fumarylacetoacetase-like, C-terminal domain"/>
    <property type="match status" value="1"/>
</dbReference>
<dbReference type="InterPro" id="IPR036663">
    <property type="entry name" value="Fumarylacetoacetase_C_sf"/>
</dbReference>
<evidence type="ECO:0000256" key="1">
    <source>
        <dbReference type="ARBA" id="ARBA00010211"/>
    </source>
</evidence>
<dbReference type="AlphaFoldDB" id="A0A239KW17"/>
<dbReference type="EMBL" id="FZOQ01000031">
    <property type="protein sequence ID" value="SNT21709.1"/>
    <property type="molecule type" value="Genomic_DNA"/>
</dbReference>
<comment type="similarity">
    <text evidence="1">Belongs to the FAH family.</text>
</comment>
<name>A0A239KW17_9BACT</name>
<dbReference type="Pfam" id="PF01557">
    <property type="entry name" value="FAA_hydrolase"/>
    <property type="match status" value="1"/>
</dbReference>